<dbReference type="PANTHER" id="PTHR15076:SF12">
    <property type="entry name" value="CD99 ANTIGEN-LIKE PROTEIN 2"/>
    <property type="match status" value="1"/>
</dbReference>
<evidence type="ECO:0000256" key="7">
    <source>
        <dbReference type="ARBA" id="ARBA00022949"/>
    </source>
</evidence>
<keyword evidence="6" id="KW-0130">Cell adhesion</keyword>
<protein>
    <recommendedName>
        <fullName evidence="11">CD99 antigen-like protein 2</fullName>
    </recommendedName>
</protein>
<comment type="subcellular location">
    <subcellularLocation>
        <location evidence="1">Cell junction</location>
    </subcellularLocation>
    <subcellularLocation>
        <location evidence="10">Cell membrane</location>
        <topology evidence="10">Single-pass type I membrane protein</topology>
        <orientation evidence="10">Extracellular side</orientation>
    </subcellularLocation>
</comment>
<feature type="transmembrane region" description="Helical" evidence="12">
    <location>
        <begin position="130"/>
        <end position="151"/>
    </location>
</feature>
<evidence type="ECO:0000313" key="15">
    <source>
        <dbReference type="Proteomes" id="UP000694567"/>
    </source>
</evidence>
<evidence type="ECO:0000256" key="11">
    <source>
        <dbReference type="ARBA" id="ARBA00040427"/>
    </source>
</evidence>
<dbReference type="GO" id="GO:0005886">
    <property type="term" value="C:plasma membrane"/>
    <property type="evidence" value="ECO:0007669"/>
    <property type="project" value="UniProtKB-SubCell"/>
</dbReference>
<evidence type="ECO:0000256" key="10">
    <source>
        <dbReference type="ARBA" id="ARBA00037814"/>
    </source>
</evidence>
<dbReference type="GO" id="GO:0007155">
    <property type="term" value="P:cell adhesion"/>
    <property type="evidence" value="ECO:0007669"/>
    <property type="project" value="UniProtKB-KW"/>
</dbReference>
<evidence type="ECO:0000256" key="3">
    <source>
        <dbReference type="ARBA" id="ARBA00022475"/>
    </source>
</evidence>
<evidence type="ECO:0000256" key="4">
    <source>
        <dbReference type="ARBA" id="ARBA00022692"/>
    </source>
</evidence>
<evidence type="ECO:0000256" key="12">
    <source>
        <dbReference type="SAM" id="Phobius"/>
    </source>
</evidence>
<keyword evidence="3" id="KW-1003">Cell membrane</keyword>
<evidence type="ECO:0000256" key="2">
    <source>
        <dbReference type="ARBA" id="ARBA00008763"/>
    </source>
</evidence>
<dbReference type="Ensembl" id="ENSBOBT00000000176.1">
    <property type="protein sequence ID" value="ENSBOBP00000000175.1"/>
    <property type="gene ID" value="ENSBOBG00000000146.1"/>
</dbReference>
<evidence type="ECO:0000256" key="1">
    <source>
        <dbReference type="ARBA" id="ARBA00004282"/>
    </source>
</evidence>
<dbReference type="InterPro" id="IPR022078">
    <property type="entry name" value="CD99L2"/>
</dbReference>
<keyword evidence="4 12" id="KW-0812">Transmembrane</keyword>
<evidence type="ECO:0000313" key="14">
    <source>
        <dbReference type="Ensembl" id="ENSBOBP00000000175.1"/>
    </source>
</evidence>
<reference evidence="14" key="2">
    <citation type="submission" date="2025-09" db="UniProtKB">
        <authorList>
            <consortium name="Ensembl"/>
        </authorList>
    </citation>
    <scope>IDENTIFICATION</scope>
</reference>
<dbReference type="PANTHER" id="PTHR15076">
    <property type="entry name" value="CD99/MIC2 PROTEIN RELATED"/>
    <property type="match status" value="1"/>
</dbReference>
<proteinExistence type="inferred from homology"/>
<feature type="chain" id="PRO_5034116193" description="CD99 antigen-like protein 2" evidence="13">
    <location>
        <begin position="23"/>
        <end position="204"/>
    </location>
</feature>
<organism evidence="14 15">
    <name type="scientific">Bubo bubo</name>
    <name type="common">Eurasian eagle-owl</name>
    <name type="synonym">Strix bubo</name>
    <dbReference type="NCBI Taxonomy" id="30461"/>
    <lineage>
        <taxon>Eukaryota</taxon>
        <taxon>Metazoa</taxon>
        <taxon>Chordata</taxon>
        <taxon>Craniata</taxon>
        <taxon>Vertebrata</taxon>
        <taxon>Euteleostomi</taxon>
        <taxon>Archelosauria</taxon>
        <taxon>Archosauria</taxon>
        <taxon>Dinosauria</taxon>
        <taxon>Saurischia</taxon>
        <taxon>Theropoda</taxon>
        <taxon>Coelurosauria</taxon>
        <taxon>Aves</taxon>
        <taxon>Neognathae</taxon>
        <taxon>Neoaves</taxon>
        <taxon>Telluraves</taxon>
        <taxon>Strigiformes</taxon>
        <taxon>Strigidae</taxon>
        <taxon>Bubo</taxon>
    </lineage>
</organism>
<sequence length="204" mass="21538">MVTPRASGWRCLFLIPWRLCSSNKQLQTPPRSHDEPPRAARWRCGATETPCPTGAHARPQPRGATGAVLPPLPCMPAPPGLPGVASRGCRATDGLVSLAGAGGSTDSDYGGGRYHRDQGVSSRVAETGTIAGIASALAMALIGAVSSYISYQQKKFCFSIQQGLNAEYVKGENMEAVVSEEPQVKYSVLETQSAEPPKQDSAKI</sequence>
<feature type="signal peptide" evidence="13">
    <location>
        <begin position="1"/>
        <end position="22"/>
    </location>
</feature>
<keyword evidence="5 13" id="KW-0732">Signal</keyword>
<keyword evidence="15" id="KW-1185">Reference proteome</keyword>
<evidence type="ECO:0000256" key="13">
    <source>
        <dbReference type="SAM" id="SignalP"/>
    </source>
</evidence>
<accession>A0A8C0I7X5</accession>
<dbReference type="AlphaFoldDB" id="A0A8C0I7X5"/>
<evidence type="ECO:0000256" key="8">
    <source>
        <dbReference type="ARBA" id="ARBA00022989"/>
    </source>
</evidence>
<dbReference type="Proteomes" id="UP000694567">
    <property type="component" value="Unplaced"/>
</dbReference>
<dbReference type="Pfam" id="PF12301">
    <property type="entry name" value="CD99L2"/>
    <property type="match status" value="1"/>
</dbReference>
<evidence type="ECO:0000256" key="6">
    <source>
        <dbReference type="ARBA" id="ARBA00022889"/>
    </source>
</evidence>
<keyword evidence="7" id="KW-0965">Cell junction</keyword>
<keyword evidence="8 12" id="KW-1133">Transmembrane helix</keyword>
<comment type="similarity">
    <text evidence="2">Belongs to the CD99 family.</text>
</comment>
<name>A0A8C0I7X5_BUBBB</name>
<reference evidence="14" key="1">
    <citation type="submission" date="2025-08" db="UniProtKB">
        <authorList>
            <consortium name="Ensembl"/>
        </authorList>
    </citation>
    <scope>IDENTIFICATION</scope>
</reference>
<evidence type="ECO:0000256" key="9">
    <source>
        <dbReference type="ARBA" id="ARBA00023136"/>
    </source>
</evidence>
<dbReference type="GO" id="GO:0070161">
    <property type="term" value="C:anchoring junction"/>
    <property type="evidence" value="ECO:0007669"/>
    <property type="project" value="UniProtKB-SubCell"/>
</dbReference>
<keyword evidence="9 12" id="KW-0472">Membrane</keyword>
<evidence type="ECO:0000256" key="5">
    <source>
        <dbReference type="ARBA" id="ARBA00022729"/>
    </source>
</evidence>